<name>A0ABV4ZR82_9ACTN</name>
<dbReference type="Gene3D" id="3.10.490.10">
    <property type="entry name" value="Gamma-glutamyl cyclotransferase-like"/>
    <property type="match status" value="1"/>
</dbReference>
<evidence type="ECO:0000313" key="1">
    <source>
        <dbReference type="EMBL" id="MFB4196637.1"/>
    </source>
</evidence>
<sequence length="230" mass="24733">MTESAAELGESSAGVSRLWYVAYGSNTHRARLEAYLRGGRSADGGDRTYPGCRDPRPPASTRAVWLPGTLYFATRSPVWGGGRAFYDPDAPGRVPARGYLLTVGQFSDIAHQEMFREPGTDLDLRGVLRDGRDRLGPGRYETLVRAGTLDGLPMLTFTAPWFSDEVPPVPPSARYLRRLGAGIAEAHGWPPERVAGFLASCPGAAGHWTARAVTRVLTGEETGEDAGDAS</sequence>
<evidence type="ECO:0000313" key="2">
    <source>
        <dbReference type="Proteomes" id="UP001577267"/>
    </source>
</evidence>
<reference evidence="1 2" key="1">
    <citation type="submission" date="2024-09" db="EMBL/GenBank/DDBJ databases">
        <title>Draft genome sequence of multifaceted antimicrobials producing Streptomyces sp. strain FH1.</title>
        <authorList>
            <person name="Hassan F."/>
            <person name="Ali H."/>
            <person name="Hassan N."/>
            <person name="Nawaz A."/>
        </authorList>
    </citation>
    <scope>NUCLEOTIDE SEQUENCE [LARGE SCALE GENOMIC DNA]</scope>
    <source>
        <strain evidence="1 2">FH1</strain>
    </source>
</reference>
<comment type="caution">
    <text evidence="1">The sequence shown here is derived from an EMBL/GenBank/DDBJ whole genome shotgun (WGS) entry which is preliminary data.</text>
</comment>
<dbReference type="EMBL" id="JBHGBT010000020">
    <property type="protein sequence ID" value="MFB4196637.1"/>
    <property type="molecule type" value="Genomic_DNA"/>
</dbReference>
<keyword evidence="2" id="KW-1185">Reference proteome</keyword>
<proteinExistence type="predicted"/>
<protein>
    <submittedName>
        <fullName evidence="1">Histone deacetylase</fullName>
    </submittedName>
</protein>
<dbReference type="Proteomes" id="UP001577267">
    <property type="component" value="Unassembled WGS sequence"/>
</dbReference>
<dbReference type="RefSeq" id="WP_375064701.1">
    <property type="nucleotide sequence ID" value="NZ_JBHGBT010000020.1"/>
</dbReference>
<organism evidence="1 2">
    <name type="scientific">Streptomyces carpaticus</name>
    <dbReference type="NCBI Taxonomy" id="285558"/>
    <lineage>
        <taxon>Bacteria</taxon>
        <taxon>Bacillati</taxon>
        <taxon>Actinomycetota</taxon>
        <taxon>Actinomycetes</taxon>
        <taxon>Kitasatosporales</taxon>
        <taxon>Streptomycetaceae</taxon>
        <taxon>Streptomyces</taxon>
    </lineage>
</organism>
<accession>A0ABV4ZR82</accession>
<gene>
    <name evidence="1" type="ORF">ACE11A_20055</name>
</gene>